<feature type="transmembrane region" description="Helical" evidence="9">
    <location>
        <begin position="83"/>
        <end position="109"/>
    </location>
</feature>
<evidence type="ECO:0000313" key="10">
    <source>
        <dbReference type="EMBL" id="HIX95103.1"/>
    </source>
</evidence>
<evidence type="ECO:0000256" key="6">
    <source>
        <dbReference type="ARBA" id="ARBA00022970"/>
    </source>
</evidence>
<evidence type="ECO:0000256" key="9">
    <source>
        <dbReference type="RuleBase" id="RU362122"/>
    </source>
</evidence>
<dbReference type="PANTHER" id="PTHR30588">
    <property type="entry name" value="BRANCHED-CHAIN AMINO ACID TRANSPORT SYSTEM 2 CARRIER PROTEIN"/>
    <property type="match status" value="1"/>
</dbReference>
<evidence type="ECO:0000256" key="1">
    <source>
        <dbReference type="ARBA" id="ARBA00004651"/>
    </source>
</evidence>
<dbReference type="GO" id="GO:0005886">
    <property type="term" value="C:plasma membrane"/>
    <property type="evidence" value="ECO:0007669"/>
    <property type="project" value="UniProtKB-SubCell"/>
</dbReference>
<dbReference type="GO" id="GO:0015818">
    <property type="term" value="P:isoleucine transport"/>
    <property type="evidence" value="ECO:0007669"/>
    <property type="project" value="TreeGrafter"/>
</dbReference>
<organism evidence="10 11">
    <name type="scientific">Candidatus Gemmiger excrementipullorum</name>
    <dbReference type="NCBI Taxonomy" id="2838610"/>
    <lineage>
        <taxon>Bacteria</taxon>
        <taxon>Bacillati</taxon>
        <taxon>Bacillota</taxon>
        <taxon>Clostridia</taxon>
        <taxon>Eubacteriales</taxon>
        <taxon>Gemmiger</taxon>
    </lineage>
</organism>
<keyword evidence="3 9" id="KW-0813">Transport</keyword>
<proteinExistence type="inferred from homology"/>
<evidence type="ECO:0000256" key="3">
    <source>
        <dbReference type="ARBA" id="ARBA00022448"/>
    </source>
</evidence>
<sequence length="448" mass="46232">MKQLTWRQRLAVASMLFGMFFGAGNLIFPASMGQLAGRSLWTASAGFLITGVGLPLLGVAALGVSQEEGLLPLSSRVGRRYGLFFTCALYLTIGPFFAIPRCATVAYTVGVQQLLPGVPQAAALAVFSLVFFAAVLWFALRPGQILTWIGKVLNPLFLCCLGVLVVRALAAPLGDAGQIEPAGAYATAAFSTGLLEGYDTMDALASLAFGIIVVHAIRGLGVRQPADVAKNTVCAGVFSSLLMAAIYLLVTIVGAQSRGQFAAAANGGEALAQIAAHYFGGAGALILAATVTVACLKTAVGLIASCGETFVQMFPAGPRYPVWAVGFCAVSFLIANLGLDAILAWSQPVLMFLYPLSIVLILLTLGGRAFGNDRRVLRCAIGCAAVAAVFDLLGALPAAAQGALHLAPVLAAAGRWLPLYAQGFGWVCPAAIGLAAGLAWRALAAKRA</sequence>
<accession>A0A9D1Y0R1</accession>
<comment type="subcellular location">
    <subcellularLocation>
        <location evidence="1 9">Cell membrane</location>
        <topology evidence="1 9">Multi-pass membrane protein</topology>
    </subcellularLocation>
</comment>
<dbReference type="InterPro" id="IPR004685">
    <property type="entry name" value="Brnchd-chn_aa_trnsp_Livcs"/>
</dbReference>
<keyword evidence="6 9" id="KW-0029">Amino-acid transport</keyword>
<dbReference type="AlphaFoldDB" id="A0A9D1Y0R1"/>
<feature type="transmembrane region" description="Helical" evidence="9">
    <location>
        <begin position="12"/>
        <end position="28"/>
    </location>
</feature>
<evidence type="ECO:0000256" key="4">
    <source>
        <dbReference type="ARBA" id="ARBA00022475"/>
    </source>
</evidence>
<protein>
    <recommendedName>
        <fullName evidence="9">Branched-chain amino acid transport system carrier protein</fullName>
    </recommendedName>
</protein>
<feature type="transmembrane region" description="Helical" evidence="9">
    <location>
        <begin position="275"/>
        <end position="300"/>
    </location>
</feature>
<keyword evidence="4" id="KW-1003">Cell membrane</keyword>
<feature type="transmembrane region" description="Helical" evidence="9">
    <location>
        <begin position="121"/>
        <end position="140"/>
    </location>
</feature>
<feature type="transmembrane region" description="Helical" evidence="9">
    <location>
        <begin position="345"/>
        <end position="365"/>
    </location>
</feature>
<evidence type="ECO:0000256" key="2">
    <source>
        <dbReference type="ARBA" id="ARBA00008540"/>
    </source>
</evidence>
<dbReference type="NCBIfam" id="TIGR00796">
    <property type="entry name" value="livcs"/>
    <property type="match status" value="1"/>
</dbReference>
<dbReference type="GO" id="GO:0005304">
    <property type="term" value="F:L-valine transmembrane transporter activity"/>
    <property type="evidence" value="ECO:0007669"/>
    <property type="project" value="TreeGrafter"/>
</dbReference>
<comment type="function">
    <text evidence="9">Component of the transport system for branched-chain amino acids.</text>
</comment>
<feature type="transmembrane region" description="Helical" evidence="9">
    <location>
        <begin position="377"/>
        <end position="399"/>
    </location>
</feature>
<dbReference type="GO" id="GO:0015190">
    <property type="term" value="F:L-leucine transmembrane transporter activity"/>
    <property type="evidence" value="ECO:0007669"/>
    <property type="project" value="TreeGrafter"/>
</dbReference>
<reference evidence="10" key="2">
    <citation type="submission" date="2021-04" db="EMBL/GenBank/DDBJ databases">
        <authorList>
            <person name="Gilroy R."/>
        </authorList>
    </citation>
    <scope>NUCLEOTIDE SEQUENCE</scope>
    <source>
        <strain evidence="10">ChiHecec2B26-7398</strain>
    </source>
</reference>
<feature type="transmembrane region" description="Helical" evidence="9">
    <location>
        <begin position="203"/>
        <end position="221"/>
    </location>
</feature>
<reference evidence="10" key="1">
    <citation type="journal article" date="2021" name="PeerJ">
        <title>Extensive microbial diversity within the chicken gut microbiome revealed by metagenomics and culture.</title>
        <authorList>
            <person name="Gilroy R."/>
            <person name="Ravi A."/>
            <person name="Getino M."/>
            <person name="Pursley I."/>
            <person name="Horton D.L."/>
            <person name="Alikhan N.F."/>
            <person name="Baker D."/>
            <person name="Gharbi K."/>
            <person name="Hall N."/>
            <person name="Watson M."/>
            <person name="Adriaenssens E.M."/>
            <person name="Foster-Nyarko E."/>
            <person name="Jarju S."/>
            <person name="Secka A."/>
            <person name="Antonio M."/>
            <person name="Oren A."/>
            <person name="Chaudhuri R.R."/>
            <person name="La Ragione R."/>
            <person name="Hildebrand F."/>
            <person name="Pallen M.J."/>
        </authorList>
    </citation>
    <scope>NUCLEOTIDE SEQUENCE</scope>
    <source>
        <strain evidence="10">ChiHecec2B26-7398</strain>
    </source>
</reference>
<evidence type="ECO:0000256" key="8">
    <source>
        <dbReference type="ARBA" id="ARBA00023136"/>
    </source>
</evidence>
<comment type="caution">
    <text evidence="10">The sequence shown here is derived from an EMBL/GenBank/DDBJ whole genome shotgun (WGS) entry which is preliminary data.</text>
</comment>
<dbReference type="GO" id="GO:0015188">
    <property type="term" value="F:L-isoleucine transmembrane transporter activity"/>
    <property type="evidence" value="ECO:0007669"/>
    <property type="project" value="TreeGrafter"/>
</dbReference>
<keyword evidence="8 9" id="KW-0472">Membrane</keyword>
<name>A0A9D1Y0R1_9FIRM</name>
<feature type="transmembrane region" description="Helical" evidence="9">
    <location>
        <begin position="419"/>
        <end position="440"/>
    </location>
</feature>
<dbReference type="Pfam" id="PF05525">
    <property type="entry name" value="Branch_AA_trans"/>
    <property type="match status" value="1"/>
</dbReference>
<evidence type="ECO:0000256" key="7">
    <source>
        <dbReference type="ARBA" id="ARBA00022989"/>
    </source>
</evidence>
<dbReference type="EMBL" id="DXEI01000096">
    <property type="protein sequence ID" value="HIX95103.1"/>
    <property type="molecule type" value="Genomic_DNA"/>
</dbReference>
<keyword evidence="5 9" id="KW-0812">Transmembrane</keyword>
<dbReference type="PANTHER" id="PTHR30588:SF0">
    <property type="entry name" value="BRANCHED-CHAIN AMINO ACID PERMEASE BRNQ"/>
    <property type="match status" value="1"/>
</dbReference>
<feature type="transmembrane region" description="Helical" evidence="9">
    <location>
        <begin position="152"/>
        <end position="170"/>
    </location>
</feature>
<feature type="transmembrane region" description="Helical" evidence="9">
    <location>
        <begin position="40"/>
        <end position="62"/>
    </location>
</feature>
<evidence type="ECO:0000313" key="11">
    <source>
        <dbReference type="Proteomes" id="UP000886751"/>
    </source>
</evidence>
<keyword evidence="7 9" id="KW-1133">Transmembrane helix</keyword>
<evidence type="ECO:0000256" key="5">
    <source>
        <dbReference type="ARBA" id="ARBA00022692"/>
    </source>
</evidence>
<dbReference type="Proteomes" id="UP000886751">
    <property type="component" value="Unassembled WGS sequence"/>
</dbReference>
<dbReference type="GO" id="GO:0015820">
    <property type="term" value="P:L-leucine transport"/>
    <property type="evidence" value="ECO:0007669"/>
    <property type="project" value="TreeGrafter"/>
</dbReference>
<feature type="transmembrane region" description="Helical" evidence="9">
    <location>
        <begin position="320"/>
        <end position="339"/>
    </location>
</feature>
<gene>
    <name evidence="10" type="primary">brnQ</name>
    <name evidence="10" type="ORF">H9846_06570</name>
</gene>
<feature type="transmembrane region" description="Helical" evidence="9">
    <location>
        <begin position="233"/>
        <end position="255"/>
    </location>
</feature>
<comment type="similarity">
    <text evidence="2 9">Belongs to the branched chain amino acid transporter family.</text>
</comment>